<evidence type="ECO:0000313" key="3">
    <source>
        <dbReference type="Proteomes" id="UP000189739"/>
    </source>
</evidence>
<accession>A0A1S9PIZ8</accession>
<protein>
    <recommendedName>
        <fullName evidence="4">Outer membrane protein beta-barrel domain-containing protein</fullName>
    </recommendedName>
</protein>
<organism evidence="2 3">
    <name type="scientific">Mucilaginibacter pedocola</name>
    <dbReference type="NCBI Taxonomy" id="1792845"/>
    <lineage>
        <taxon>Bacteria</taxon>
        <taxon>Pseudomonadati</taxon>
        <taxon>Bacteroidota</taxon>
        <taxon>Sphingobacteriia</taxon>
        <taxon>Sphingobacteriales</taxon>
        <taxon>Sphingobacteriaceae</taxon>
        <taxon>Mucilaginibacter</taxon>
    </lineage>
</organism>
<evidence type="ECO:0008006" key="4">
    <source>
        <dbReference type="Google" id="ProtNLM"/>
    </source>
</evidence>
<sequence>MKKHLLTLLTVLFIGGAASAQIGKGGKYVGGSLYLNYDEAGYSQTVSYALGVTQYYNTGILTLNLNPEFGFFLGKKWTIGIQPGYSRVSGTETNNYYSASAPATNYSTVRKYHTDIIGLGIYTRYYWMLSDKFGIYPQMGISSNHVLNNFTVGSLNVGGGPNVVFFPTQKLGINMGFGYFNYNYNYQTNGATVNLNLNSNFSFGLNYYWGSR</sequence>
<proteinExistence type="predicted"/>
<reference evidence="2 3" key="1">
    <citation type="submission" date="2016-07" db="EMBL/GenBank/DDBJ databases">
        <title>Genomic analysis of zinc-resistant bacterium Mucilaginibacter pedocola TBZ30.</title>
        <authorList>
            <person name="Huang J."/>
            <person name="Tang J."/>
        </authorList>
    </citation>
    <scope>NUCLEOTIDE SEQUENCE [LARGE SCALE GENOMIC DNA]</scope>
    <source>
        <strain evidence="2 3">TBZ30</strain>
    </source>
</reference>
<name>A0A1S9PIZ8_9SPHI</name>
<gene>
    <name evidence="2" type="ORF">BC343_23475</name>
</gene>
<dbReference type="EMBL" id="MBTF01000004">
    <property type="protein sequence ID" value="OOQ60924.1"/>
    <property type="molecule type" value="Genomic_DNA"/>
</dbReference>
<dbReference type="STRING" id="1792845.BC343_23475"/>
<dbReference type="Proteomes" id="UP000189739">
    <property type="component" value="Unassembled WGS sequence"/>
</dbReference>
<feature type="chain" id="PRO_5012549263" description="Outer membrane protein beta-barrel domain-containing protein" evidence="1">
    <location>
        <begin position="21"/>
        <end position="212"/>
    </location>
</feature>
<evidence type="ECO:0000256" key="1">
    <source>
        <dbReference type="SAM" id="SignalP"/>
    </source>
</evidence>
<dbReference type="AlphaFoldDB" id="A0A1S9PIZ8"/>
<evidence type="ECO:0000313" key="2">
    <source>
        <dbReference type="EMBL" id="OOQ60924.1"/>
    </source>
</evidence>
<dbReference type="RefSeq" id="WP_078347242.1">
    <property type="nucleotide sequence ID" value="NZ_MBTF01000004.1"/>
</dbReference>
<comment type="caution">
    <text evidence="2">The sequence shown here is derived from an EMBL/GenBank/DDBJ whole genome shotgun (WGS) entry which is preliminary data.</text>
</comment>
<dbReference type="OrthoDB" id="945117at2"/>
<keyword evidence="3" id="KW-1185">Reference proteome</keyword>
<keyword evidence="1" id="KW-0732">Signal</keyword>
<feature type="signal peptide" evidence="1">
    <location>
        <begin position="1"/>
        <end position="20"/>
    </location>
</feature>